<evidence type="ECO:0000313" key="2">
    <source>
        <dbReference type="EMBL" id="ROJ29399.1"/>
    </source>
</evidence>
<sequence>MESFLRRKLAQAGGSTLQKPISSYQAIKLPDLCTSFYSIADEPFPQVSGFLDDTVGPSFLSNEAGPVLNSPACTPSENQTKNKDDSVFNHSLGAPCQLADGSMSTRSLQNEKDISATANKADGHCNDPAVSTSSLEKSDFMSAELKNSTFDVSQDLKERSDTGGNTTVDLHNIREKNSTFESQESKERPDPNSTVDIDVPNIKAESGNTTVELVQSHDLKESPDNGVNATVDIPNIDSTHSKANSSDDNSAPLNTTTEQLNEKLEGTIDIQPQEKPNGSLNSTEDDKIKNAEEVNLKGNVTVDVVEQMASAPHQPSPEIEKSSSDILKPSETVFTKHSTTTDLTLPEVPVLKDTTVEINPPSTELADQVNGASNSVEITKPVSNSRETEVEISTSAFVCSVDTPNDAPELKAEEHHKTTERPGLAEVESVPSSDISRNSIFCLDDTLDLKTSFMVTSTPIVFGKESRFEILRDAKPTPMRKRLSVINSIEAHSNDELVGVSNHNGTDAVQVTESSGQKVSANCTSSHSTSEPANENKPPTKLPIKRQLPQLSSKLSYPKSSLPPRPQSSMSSSVVVKPKTIQGPQAPHYPDTSSTTVLGKRNTVQMNKGKNIAPVKNTASASTVKTSMVSSVTGYNFTAAHAALSTVESDAVHPADGAHESGEFWWWLSS</sequence>
<feature type="compositionally biased region" description="Polar residues" evidence="1">
    <location>
        <begin position="510"/>
        <end position="533"/>
    </location>
</feature>
<proteinExistence type="predicted"/>
<evidence type="ECO:0000256" key="1">
    <source>
        <dbReference type="SAM" id="MobiDB-lite"/>
    </source>
</evidence>
<feature type="compositionally biased region" description="Low complexity" evidence="1">
    <location>
        <begin position="567"/>
        <end position="576"/>
    </location>
</feature>
<organism evidence="2 3">
    <name type="scientific">Anabarilius grahami</name>
    <name type="common">Kanglang fish</name>
    <name type="synonym">Barilius grahami</name>
    <dbReference type="NCBI Taxonomy" id="495550"/>
    <lineage>
        <taxon>Eukaryota</taxon>
        <taxon>Metazoa</taxon>
        <taxon>Chordata</taxon>
        <taxon>Craniata</taxon>
        <taxon>Vertebrata</taxon>
        <taxon>Euteleostomi</taxon>
        <taxon>Actinopterygii</taxon>
        <taxon>Neopterygii</taxon>
        <taxon>Teleostei</taxon>
        <taxon>Ostariophysi</taxon>
        <taxon>Cypriniformes</taxon>
        <taxon>Xenocyprididae</taxon>
        <taxon>Xenocypridinae</taxon>
        <taxon>Xenocypridinae incertae sedis</taxon>
        <taxon>Anabarilius</taxon>
    </lineage>
</organism>
<dbReference type="OrthoDB" id="8856505at2759"/>
<gene>
    <name evidence="2" type="ORF">DPX16_13843</name>
</gene>
<feature type="compositionally biased region" description="Low complexity" evidence="1">
    <location>
        <begin position="547"/>
        <end position="560"/>
    </location>
</feature>
<feature type="region of interest" description="Disordered" evidence="1">
    <location>
        <begin position="154"/>
        <end position="294"/>
    </location>
</feature>
<keyword evidence="3" id="KW-1185">Reference proteome</keyword>
<dbReference type="AlphaFoldDB" id="A0A3N0XS54"/>
<feature type="compositionally biased region" description="Basic and acidic residues" evidence="1">
    <location>
        <begin position="171"/>
        <end position="190"/>
    </location>
</feature>
<feature type="compositionally biased region" description="Polar residues" evidence="1">
    <location>
        <begin position="236"/>
        <end position="259"/>
    </location>
</feature>
<protein>
    <submittedName>
        <fullName evidence="2">Uncharacterized protein</fullName>
    </submittedName>
</protein>
<dbReference type="EMBL" id="RJVU01062584">
    <property type="protein sequence ID" value="ROJ29399.1"/>
    <property type="molecule type" value="Genomic_DNA"/>
</dbReference>
<name>A0A3N0XS54_ANAGA</name>
<dbReference type="Proteomes" id="UP000281406">
    <property type="component" value="Unassembled WGS sequence"/>
</dbReference>
<feature type="compositionally biased region" description="Basic and acidic residues" evidence="1">
    <location>
        <begin position="284"/>
        <end position="294"/>
    </location>
</feature>
<comment type="caution">
    <text evidence="2">The sequence shown here is derived from an EMBL/GenBank/DDBJ whole genome shotgun (WGS) entry which is preliminary data.</text>
</comment>
<feature type="region of interest" description="Disordered" evidence="1">
    <location>
        <begin position="510"/>
        <end position="576"/>
    </location>
</feature>
<evidence type="ECO:0000313" key="3">
    <source>
        <dbReference type="Proteomes" id="UP000281406"/>
    </source>
</evidence>
<accession>A0A3N0XS54</accession>
<reference evidence="2 3" key="1">
    <citation type="submission" date="2018-10" db="EMBL/GenBank/DDBJ databases">
        <title>Genome assembly for a Yunnan-Guizhou Plateau 3E fish, Anabarilius grahami (Regan), and its evolutionary and genetic applications.</title>
        <authorList>
            <person name="Jiang W."/>
        </authorList>
    </citation>
    <scope>NUCLEOTIDE SEQUENCE [LARGE SCALE GENOMIC DNA]</scope>
    <source>
        <strain evidence="2">AG-KIZ</strain>
        <tissue evidence="2">Muscle</tissue>
    </source>
</reference>